<protein>
    <submittedName>
        <fullName evidence="1">Uncharacterized protein</fullName>
    </submittedName>
</protein>
<gene>
    <name evidence="1" type="ORF">AVDCRST_MAG93-6956</name>
</gene>
<dbReference type="AlphaFoldDB" id="A0A6J4M1P4"/>
<organism evidence="1">
    <name type="scientific">uncultured Chloroflexia bacterium</name>
    <dbReference type="NCBI Taxonomy" id="1672391"/>
    <lineage>
        <taxon>Bacteria</taxon>
        <taxon>Bacillati</taxon>
        <taxon>Chloroflexota</taxon>
        <taxon>Chloroflexia</taxon>
        <taxon>environmental samples</taxon>
    </lineage>
</organism>
<dbReference type="EMBL" id="CADCTR010002343">
    <property type="protein sequence ID" value="CAA9347398.1"/>
    <property type="molecule type" value="Genomic_DNA"/>
</dbReference>
<reference evidence="1" key="1">
    <citation type="submission" date="2020-02" db="EMBL/GenBank/DDBJ databases">
        <authorList>
            <person name="Meier V. D."/>
        </authorList>
    </citation>
    <scope>NUCLEOTIDE SEQUENCE</scope>
    <source>
        <strain evidence="1">AVDCRST_MAG93</strain>
    </source>
</reference>
<accession>A0A6J4M1P4</accession>
<evidence type="ECO:0000313" key="1">
    <source>
        <dbReference type="EMBL" id="CAA9347398.1"/>
    </source>
</evidence>
<sequence length="76" mass="8185">MSVVRALALFGFEIDVIHEVLCSAARYAIRVVEVNDDLGIMGSPPPSPAKKCQVCAATGRLTLCEYRLETAILSGF</sequence>
<proteinExistence type="predicted"/>
<name>A0A6J4M1P4_9CHLR</name>